<name>A0A923SA40_9BURK</name>
<dbReference type="Pfam" id="PF00892">
    <property type="entry name" value="EamA"/>
    <property type="match status" value="1"/>
</dbReference>
<evidence type="ECO:0000313" key="3">
    <source>
        <dbReference type="EMBL" id="MBC5781843.1"/>
    </source>
</evidence>
<feature type="transmembrane region" description="Helical" evidence="1">
    <location>
        <begin position="116"/>
        <end position="135"/>
    </location>
</feature>
<feature type="transmembrane region" description="Helical" evidence="1">
    <location>
        <begin position="165"/>
        <end position="186"/>
    </location>
</feature>
<organism evidence="3 4">
    <name type="scientific">Ramlibacter cellulosilyticus</name>
    <dbReference type="NCBI Taxonomy" id="2764187"/>
    <lineage>
        <taxon>Bacteria</taxon>
        <taxon>Pseudomonadati</taxon>
        <taxon>Pseudomonadota</taxon>
        <taxon>Betaproteobacteria</taxon>
        <taxon>Burkholderiales</taxon>
        <taxon>Comamonadaceae</taxon>
        <taxon>Ramlibacter</taxon>
    </lineage>
</organism>
<protein>
    <submittedName>
        <fullName evidence="3">DMT family transporter</fullName>
    </submittedName>
</protein>
<keyword evidence="1" id="KW-1133">Transmembrane helix</keyword>
<sequence>MGAAGRPHPVTAETAAPALRKPHALAGIALVIGASACFAALDTTTKWVSASVPLLMALWFRYLFQAVATTALVLPQRGWRIWRTRHLAWQVVRGLLLLTSSFLAFLSLRYLPVGEFTAIVMITPLAITLLAATLLKEAVTPLRWVLVAGGFLGTLVIIRPGHGSFGWSSLLPLALVASNAWFQVLTSKLARTEDPVTMHLYTGWTGTLVASVLVPFVWTQVPDPWLWAGMCFMGLMATIGHFALILAYYRAPAATLTPYLYSQIAFAMLGGFLVFSHVPDHLSLAGIVMIAVCGAAGAWLTVRERRAAP</sequence>
<evidence type="ECO:0000259" key="2">
    <source>
        <dbReference type="Pfam" id="PF00892"/>
    </source>
</evidence>
<feature type="transmembrane region" description="Helical" evidence="1">
    <location>
        <begin position="142"/>
        <end position="159"/>
    </location>
</feature>
<dbReference type="InterPro" id="IPR000620">
    <property type="entry name" value="EamA_dom"/>
</dbReference>
<dbReference type="PANTHER" id="PTHR22911:SF103">
    <property type="entry name" value="BLR2811 PROTEIN"/>
    <property type="match status" value="1"/>
</dbReference>
<feature type="transmembrane region" description="Helical" evidence="1">
    <location>
        <begin position="284"/>
        <end position="302"/>
    </location>
</feature>
<feature type="transmembrane region" description="Helical" evidence="1">
    <location>
        <begin position="198"/>
        <end position="218"/>
    </location>
</feature>
<dbReference type="EMBL" id="JACORT010000001">
    <property type="protein sequence ID" value="MBC5781843.1"/>
    <property type="molecule type" value="Genomic_DNA"/>
</dbReference>
<dbReference type="GO" id="GO:0016020">
    <property type="term" value="C:membrane"/>
    <property type="evidence" value="ECO:0007669"/>
    <property type="project" value="InterPro"/>
</dbReference>
<accession>A0A923SA40</accession>
<dbReference type="Gene3D" id="1.10.3730.20">
    <property type="match status" value="1"/>
</dbReference>
<dbReference type="AlphaFoldDB" id="A0A923SA40"/>
<proteinExistence type="predicted"/>
<feature type="transmembrane region" description="Helical" evidence="1">
    <location>
        <begin position="259"/>
        <end position="278"/>
    </location>
</feature>
<comment type="caution">
    <text evidence="3">The sequence shown here is derived from an EMBL/GenBank/DDBJ whole genome shotgun (WGS) entry which is preliminary data.</text>
</comment>
<gene>
    <name evidence="3" type="ORF">H8N03_02740</name>
</gene>
<evidence type="ECO:0000256" key="1">
    <source>
        <dbReference type="SAM" id="Phobius"/>
    </source>
</evidence>
<feature type="transmembrane region" description="Helical" evidence="1">
    <location>
        <begin position="224"/>
        <end position="247"/>
    </location>
</feature>
<dbReference type="SUPFAM" id="SSF103481">
    <property type="entry name" value="Multidrug resistance efflux transporter EmrE"/>
    <property type="match status" value="2"/>
</dbReference>
<dbReference type="PANTHER" id="PTHR22911">
    <property type="entry name" value="ACYL-MALONYL CONDENSING ENZYME-RELATED"/>
    <property type="match status" value="1"/>
</dbReference>
<evidence type="ECO:0000313" key="4">
    <source>
        <dbReference type="Proteomes" id="UP000608513"/>
    </source>
</evidence>
<keyword evidence="1" id="KW-0472">Membrane</keyword>
<feature type="transmembrane region" description="Helical" evidence="1">
    <location>
        <begin position="53"/>
        <end position="75"/>
    </location>
</feature>
<keyword evidence="1" id="KW-0812">Transmembrane</keyword>
<dbReference type="InterPro" id="IPR037185">
    <property type="entry name" value="EmrE-like"/>
</dbReference>
<dbReference type="Proteomes" id="UP000608513">
    <property type="component" value="Unassembled WGS sequence"/>
</dbReference>
<reference evidence="3" key="1">
    <citation type="submission" date="2020-08" db="EMBL/GenBank/DDBJ databases">
        <title>Ramlibacter sp. USB13 16S ribosomal RNA gene genome sequencing and assembly.</title>
        <authorList>
            <person name="Kang M."/>
        </authorList>
    </citation>
    <scope>NUCLEOTIDE SEQUENCE</scope>
    <source>
        <strain evidence="3">USB13</strain>
    </source>
</reference>
<feature type="domain" description="EamA" evidence="2">
    <location>
        <begin position="26"/>
        <end position="158"/>
    </location>
</feature>
<keyword evidence="4" id="KW-1185">Reference proteome</keyword>
<feature type="transmembrane region" description="Helical" evidence="1">
    <location>
        <begin position="87"/>
        <end position="110"/>
    </location>
</feature>
<feature type="transmembrane region" description="Helical" evidence="1">
    <location>
        <begin position="24"/>
        <end position="41"/>
    </location>
</feature>